<dbReference type="InterPro" id="IPR046335">
    <property type="entry name" value="LacI/GalR-like_sensor"/>
</dbReference>
<evidence type="ECO:0000256" key="4">
    <source>
        <dbReference type="SAM" id="MobiDB-lite"/>
    </source>
</evidence>
<dbReference type="InterPro" id="IPR028082">
    <property type="entry name" value="Peripla_BP_I"/>
</dbReference>
<dbReference type="CDD" id="cd01392">
    <property type="entry name" value="HTH_LacI"/>
    <property type="match status" value="1"/>
</dbReference>
<dbReference type="SUPFAM" id="SSF47413">
    <property type="entry name" value="lambda repressor-like DNA-binding domains"/>
    <property type="match status" value="1"/>
</dbReference>
<dbReference type="PANTHER" id="PTHR30146">
    <property type="entry name" value="LACI-RELATED TRANSCRIPTIONAL REPRESSOR"/>
    <property type="match status" value="1"/>
</dbReference>
<organism evidence="6 7">
    <name type="scientific">Cellulomonas cellasea</name>
    <dbReference type="NCBI Taxonomy" id="43670"/>
    <lineage>
        <taxon>Bacteria</taxon>
        <taxon>Bacillati</taxon>
        <taxon>Actinomycetota</taxon>
        <taxon>Actinomycetes</taxon>
        <taxon>Micrococcales</taxon>
        <taxon>Cellulomonadaceae</taxon>
        <taxon>Cellulomonas</taxon>
    </lineage>
</organism>
<dbReference type="CDD" id="cd06267">
    <property type="entry name" value="PBP1_LacI_sugar_binding-like"/>
    <property type="match status" value="1"/>
</dbReference>
<keyword evidence="3" id="KW-0804">Transcription</keyword>
<keyword evidence="2 6" id="KW-0238">DNA-binding</keyword>
<proteinExistence type="predicted"/>
<dbReference type="PANTHER" id="PTHR30146:SF109">
    <property type="entry name" value="HTH-TYPE TRANSCRIPTIONAL REGULATOR GALS"/>
    <property type="match status" value="1"/>
</dbReference>
<evidence type="ECO:0000313" key="6">
    <source>
        <dbReference type="EMBL" id="MBB2922291.1"/>
    </source>
</evidence>
<dbReference type="GO" id="GO:0000976">
    <property type="term" value="F:transcription cis-regulatory region binding"/>
    <property type="evidence" value="ECO:0007669"/>
    <property type="project" value="TreeGrafter"/>
</dbReference>
<dbReference type="SMART" id="SM00354">
    <property type="entry name" value="HTH_LACI"/>
    <property type="match status" value="1"/>
</dbReference>
<feature type="compositionally biased region" description="Pro residues" evidence="4">
    <location>
        <begin position="337"/>
        <end position="351"/>
    </location>
</feature>
<dbReference type="Pfam" id="PF13377">
    <property type="entry name" value="Peripla_BP_3"/>
    <property type="match status" value="1"/>
</dbReference>
<dbReference type="SUPFAM" id="SSF53822">
    <property type="entry name" value="Periplasmic binding protein-like I"/>
    <property type="match status" value="1"/>
</dbReference>
<gene>
    <name evidence="6" type="ORF">FHR80_001203</name>
</gene>
<protein>
    <submittedName>
        <fullName evidence="6">DNA-binding LacI/PurR family transcriptional regulator</fullName>
    </submittedName>
</protein>
<dbReference type="Gene3D" id="3.40.50.2300">
    <property type="match status" value="2"/>
</dbReference>
<dbReference type="RefSeq" id="WP_183295268.1">
    <property type="nucleotide sequence ID" value="NZ_JACHVX010000002.1"/>
</dbReference>
<dbReference type="AlphaFoldDB" id="A0A7W4UDQ5"/>
<evidence type="ECO:0000313" key="7">
    <source>
        <dbReference type="Proteomes" id="UP000518206"/>
    </source>
</evidence>
<dbReference type="GO" id="GO:0003700">
    <property type="term" value="F:DNA-binding transcription factor activity"/>
    <property type="evidence" value="ECO:0007669"/>
    <property type="project" value="TreeGrafter"/>
</dbReference>
<evidence type="ECO:0000259" key="5">
    <source>
        <dbReference type="PROSITE" id="PS50932"/>
    </source>
</evidence>
<dbReference type="PROSITE" id="PS50932">
    <property type="entry name" value="HTH_LACI_2"/>
    <property type="match status" value="1"/>
</dbReference>
<evidence type="ECO:0000256" key="3">
    <source>
        <dbReference type="ARBA" id="ARBA00023163"/>
    </source>
</evidence>
<reference evidence="6 7" key="1">
    <citation type="submission" date="2020-08" db="EMBL/GenBank/DDBJ databases">
        <title>The Agave Microbiome: Exploring the role of microbial communities in plant adaptations to desert environments.</title>
        <authorList>
            <person name="Partida-Martinez L.P."/>
        </authorList>
    </citation>
    <scope>NUCLEOTIDE SEQUENCE [LARGE SCALE GENOMIC DNA]</scope>
    <source>
        <strain evidence="6 7">RAS26</strain>
    </source>
</reference>
<evidence type="ECO:0000256" key="1">
    <source>
        <dbReference type="ARBA" id="ARBA00023015"/>
    </source>
</evidence>
<feature type="region of interest" description="Disordered" evidence="4">
    <location>
        <begin position="336"/>
        <end position="358"/>
    </location>
</feature>
<reference evidence="6 7" key="2">
    <citation type="submission" date="2020-08" db="EMBL/GenBank/DDBJ databases">
        <authorList>
            <person name="Partida-Martinez L."/>
            <person name="Huntemann M."/>
            <person name="Clum A."/>
            <person name="Wang J."/>
            <person name="Palaniappan K."/>
            <person name="Ritter S."/>
            <person name="Chen I.-M."/>
            <person name="Stamatis D."/>
            <person name="Reddy T."/>
            <person name="O'Malley R."/>
            <person name="Daum C."/>
            <person name="Shapiro N."/>
            <person name="Ivanova N."/>
            <person name="Kyrpides N."/>
            <person name="Woyke T."/>
        </authorList>
    </citation>
    <scope>NUCLEOTIDE SEQUENCE [LARGE SCALE GENOMIC DNA]</scope>
    <source>
        <strain evidence="6 7">RAS26</strain>
    </source>
</reference>
<dbReference type="Pfam" id="PF00356">
    <property type="entry name" value="LacI"/>
    <property type="match status" value="1"/>
</dbReference>
<name>A0A7W4UDQ5_9CELL</name>
<sequence length="358" mass="36631">MDIPHRRPTLDEVARRAGVSRTVASRAVNGGPDVSRAKREAVARAVDELGFVPNATARALATHRAGAVVLAVAGDDPALFADPFHARLVIGVASVLEEADLDLTLLLAASARGQARLERALRAGRADGFMLVAARTDDPLTRFAASTDRPVVFGGRPADGDPPAYVDVDNAGGARLATEHLLALGRRRVAHLAGPAGLDASAARERGVADALAAAGAAPPPVERADFDEADGSRAMARLLVAHPDLDGVVAASDNIAAGALRALRAYGRSVPDDVAVVGFDDLPVAQQTEPALTTVHQPIEDLGRELARTLVHLLGGGSASPVILPTRLVVRASAPAPAPAPAAAPAPAPTSRPATGR</sequence>
<accession>A0A7W4UDQ5</accession>
<dbReference type="InterPro" id="IPR000843">
    <property type="entry name" value="HTH_LacI"/>
</dbReference>
<comment type="caution">
    <text evidence="6">The sequence shown here is derived from an EMBL/GenBank/DDBJ whole genome shotgun (WGS) entry which is preliminary data.</text>
</comment>
<dbReference type="EMBL" id="JACHVX010000002">
    <property type="protein sequence ID" value="MBB2922291.1"/>
    <property type="molecule type" value="Genomic_DNA"/>
</dbReference>
<dbReference type="InterPro" id="IPR010982">
    <property type="entry name" value="Lambda_DNA-bd_dom_sf"/>
</dbReference>
<dbReference type="Gene3D" id="1.10.260.40">
    <property type="entry name" value="lambda repressor-like DNA-binding domains"/>
    <property type="match status" value="1"/>
</dbReference>
<feature type="domain" description="HTH lacI-type" evidence="5">
    <location>
        <begin position="8"/>
        <end position="62"/>
    </location>
</feature>
<keyword evidence="1" id="KW-0805">Transcription regulation</keyword>
<evidence type="ECO:0000256" key="2">
    <source>
        <dbReference type="ARBA" id="ARBA00023125"/>
    </source>
</evidence>
<dbReference type="Proteomes" id="UP000518206">
    <property type="component" value="Unassembled WGS sequence"/>
</dbReference>